<keyword evidence="9" id="KW-0732">Signal</keyword>
<keyword evidence="5 8" id="KW-0472">Membrane</keyword>
<evidence type="ECO:0000313" key="11">
    <source>
        <dbReference type="Proteomes" id="UP000054324"/>
    </source>
</evidence>
<feature type="transmembrane region" description="Helical" evidence="8">
    <location>
        <begin position="835"/>
        <end position="858"/>
    </location>
</feature>
<gene>
    <name evidence="10" type="ORF">T265_10374</name>
</gene>
<dbReference type="AlphaFoldDB" id="A0A074Z2G3"/>
<evidence type="ECO:0000256" key="5">
    <source>
        <dbReference type="ARBA" id="ARBA00023136"/>
    </source>
</evidence>
<protein>
    <recommendedName>
        <fullName evidence="12">Prominin</fullName>
    </recommendedName>
</protein>
<feature type="transmembrane region" description="Helical" evidence="8">
    <location>
        <begin position="469"/>
        <end position="493"/>
    </location>
</feature>
<dbReference type="OrthoDB" id="6229420at2759"/>
<dbReference type="STRING" id="6198.A0A074Z2G3"/>
<feature type="transmembrane region" description="Helical" evidence="8">
    <location>
        <begin position="134"/>
        <end position="163"/>
    </location>
</feature>
<dbReference type="GO" id="GO:0016020">
    <property type="term" value="C:membrane"/>
    <property type="evidence" value="ECO:0007669"/>
    <property type="project" value="UniProtKB-SubCell"/>
</dbReference>
<evidence type="ECO:0000313" key="10">
    <source>
        <dbReference type="EMBL" id="KER21241.1"/>
    </source>
</evidence>
<feature type="transmembrane region" description="Helical" evidence="8">
    <location>
        <begin position="514"/>
        <end position="539"/>
    </location>
</feature>
<evidence type="ECO:0000256" key="1">
    <source>
        <dbReference type="ARBA" id="ARBA00004141"/>
    </source>
</evidence>
<keyword evidence="4 8" id="KW-1133">Transmembrane helix</keyword>
<keyword evidence="11" id="KW-1185">Reference proteome</keyword>
<reference evidence="10 11" key="1">
    <citation type="submission" date="2013-11" db="EMBL/GenBank/DDBJ databases">
        <title>Opisthorchis viverrini - life in the bile duct.</title>
        <authorList>
            <person name="Young N.D."/>
            <person name="Nagarajan N."/>
            <person name="Lin S.J."/>
            <person name="Korhonen P.K."/>
            <person name="Jex A.R."/>
            <person name="Hall R.S."/>
            <person name="Safavi-Hemami H."/>
            <person name="Kaewkong W."/>
            <person name="Bertrand D."/>
            <person name="Gao S."/>
            <person name="Seet Q."/>
            <person name="Wongkham S."/>
            <person name="Teh B.T."/>
            <person name="Wongkham C."/>
            <person name="Intapan P.M."/>
            <person name="Maleewong W."/>
            <person name="Yang X."/>
            <person name="Hu M."/>
            <person name="Wang Z."/>
            <person name="Hofmann A."/>
            <person name="Sternberg P.W."/>
            <person name="Tan P."/>
            <person name="Wang J."/>
            <person name="Gasser R.B."/>
        </authorList>
    </citation>
    <scope>NUCLEOTIDE SEQUENCE [LARGE SCALE GENOMIC DNA]</scope>
</reference>
<accession>A0A074Z2G3</accession>
<dbReference type="GeneID" id="20324542"/>
<dbReference type="PANTHER" id="PTHR22730">
    <property type="entry name" value="PROMININ PROM PROTEIN"/>
    <property type="match status" value="1"/>
</dbReference>
<dbReference type="RefSeq" id="XP_009174994.1">
    <property type="nucleotide sequence ID" value="XM_009176730.1"/>
</dbReference>
<name>A0A074Z2G3_OPIVI</name>
<feature type="transmembrane region" description="Helical" evidence="8">
    <location>
        <begin position="184"/>
        <end position="211"/>
    </location>
</feature>
<comment type="subcellular location">
    <subcellularLocation>
        <location evidence="1">Membrane</location>
        <topology evidence="1">Multi-pass membrane protein</topology>
    </subcellularLocation>
</comment>
<keyword evidence="6" id="KW-0325">Glycoprotein</keyword>
<dbReference type="CTD" id="20324542"/>
<proteinExistence type="inferred from homology"/>
<evidence type="ECO:0000256" key="4">
    <source>
        <dbReference type="ARBA" id="ARBA00022989"/>
    </source>
</evidence>
<organism evidence="10 11">
    <name type="scientific">Opisthorchis viverrini</name>
    <name type="common">Southeast Asian liver fluke</name>
    <dbReference type="NCBI Taxonomy" id="6198"/>
    <lineage>
        <taxon>Eukaryota</taxon>
        <taxon>Metazoa</taxon>
        <taxon>Spiralia</taxon>
        <taxon>Lophotrochozoa</taxon>
        <taxon>Platyhelminthes</taxon>
        <taxon>Trematoda</taxon>
        <taxon>Digenea</taxon>
        <taxon>Opisthorchiida</taxon>
        <taxon>Opisthorchiata</taxon>
        <taxon>Opisthorchiidae</taxon>
        <taxon>Opisthorchis</taxon>
    </lineage>
</organism>
<feature type="chain" id="PRO_5001704888" description="Prominin" evidence="9">
    <location>
        <begin position="23"/>
        <end position="914"/>
    </location>
</feature>
<evidence type="ECO:0000256" key="8">
    <source>
        <dbReference type="SAM" id="Phobius"/>
    </source>
</evidence>
<dbReference type="Pfam" id="PF05478">
    <property type="entry name" value="Prominin"/>
    <property type="match status" value="2"/>
</dbReference>
<evidence type="ECO:0000256" key="2">
    <source>
        <dbReference type="ARBA" id="ARBA00006058"/>
    </source>
</evidence>
<dbReference type="Proteomes" id="UP000054324">
    <property type="component" value="Unassembled WGS sequence"/>
</dbReference>
<feature type="compositionally biased region" description="Basic residues" evidence="7">
    <location>
        <begin position="897"/>
        <end position="906"/>
    </location>
</feature>
<evidence type="ECO:0000256" key="7">
    <source>
        <dbReference type="SAM" id="MobiDB-lite"/>
    </source>
</evidence>
<evidence type="ECO:0000256" key="3">
    <source>
        <dbReference type="ARBA" id="ARBA00022692"/>
    </source>
</evidence>
<feature type="region of interest" description="Disordered" evidence="7">
    <location>
        <begin position="887"/>
        <end position="914"/>
    </location>
</feature>
<evidence type="ECO:0000256" key="6">
    <source>
        <dbReference type="ARBA" id="ARBA00023180"/>
    </source>
</evidence>
<dbReference type="InterPro" id="IPR008795">
    <property type="entry name" value="Prominin"/>
</dbReference>
<dbReference type="EMBL" id="KL596981">
    <property type="protein sequence ID" value="KER21241.1"/>
    <property type="molecule type" value="Genomic_DNA"/>
</dbReference>
<feature type="compositionally biased region" description="Polar residues" evidence="7">
    <location>
        <begin position="887"/>
        <end position="896"/>
    </location>
</feature>
<dbReference type="KEGG" id="ovi:T265_10374"/>
<keyword evidence="3 8" id="KW-0812">Transmembrane</keyword>
<comment type="similarity">
    <text evidence="2">Belongs to the prominin family.</text>
</comment>
<dbReference type="PANTHER" id="PTHR22730:SF1">
    <property type="entry name" value="PROMININ-LIKE PROTEIN"/>
    <property type="match status" value="1"/>
</dbReference>
<sequence>MIGSHWNSIFLLFPVLFCCGSSDPSVSTMLQLRDSAEFSYTVTNLFLDLIRGNAPPTVVLEVYTNVMSEFLGLMVIFLPVNQRSDSRVPFRTIEPDASTVIELTAPSLSSRFRLRTSGDAEAAAAGYAGVVTSYVGFGVCVVIGLLFAILMPLIGLIFCCARCCGRCGGRVHQMDAKKDPCRRVAYTICVVIIVTIQLVAIVLAFINHFLLHEAMVNPDSRLGTFSKLNESLADTEKALDDMYKMAVNTSSVDLSTQKNRFLSIVDGNLKEFQKEFVRKSHADLVLTPIAELQSTVRSFDVNSEAVAFFRQFYSDLSKLIQELPTIRQNLMDTLDTDCPWGNHVECTQLLHLAQSNLKTRYTMEQFQSDELKTLVEQIQRHLNEVENLNEFNKTLNSLASVIKATIQDDLDRAWTDLAQSPATREKLARSFEDYLQHIYTYLRQARQRLTMDGDQNARNVFIRFVEFRFYGGVALLCIPVLIFLLIYLGLCFGTCGHRPYEEAGVCNRGVGANLLLAGVGFIFLFSTVLMLICTILFVLGGPIQTEVCRYLTGQVPDGPRKLDDYLHHTLQYMIDKIRREDRIRQQEEELRRAKYGDSTIVSHSEMSPHLEVVLNISRARLLDAVLTRCANEPFVDAISGGQIVWPVLHEPIQSILENLITAYKDTNLVAPLDQTVQICVSALERTNFLDSVNFTQAINQADLSVTQIDDLEGFVSSLRKLNAEALTPHIDELVQKVVRLDKARAQARHLYTKLDSIPGQRRQLRLQLSEFSRKLAESVQLTMDVGLKNLRPLLEHELQLAVIATWRDIPCQPLRSAVKGGVDAVCVMPLMPLNAFWAGLGLTLWLFIPLIIFAVKLAGLYRKTEKYSSDYEEPDYISYRGFYMRPSNESQGVSQKPRNKLRKHKGYSLVPQQV</sequence>
<evidence type="ECO:0008006" key="12">
    <source>
        <dbReference type="Google" id="ProtNLM"/>
    </source>
</evidence>
<feature type="signal peptide" evidence="9">
    <location>
        <begin position="1"/>
        <end position="22"/>
    </location>
</feature>
<evidence type="ECO:0000256" key="9">
    <source>
        <dbReference type="SAM" id="SignalP"/>
    </source>
</evidence>